<dbReference type="AlphaFoldDB" id="A0ABD1UN61"/>
<gene>
    <name evidence="1" type="ORF">Adt_10957</name>
</gene>
<name>A0ABD1UN61_9LAMI</name>
<dbReference type="Proteomes" id="UP001604336">
    <property type="component" value="Unassembled WGS sequence"/>
</dbReference>
<proteinExistence type="predicted"/>
<organism evidence="1 2">
    <name type="scientific">Abeliophyllum distichum</name>
    <dbReference type="NCBI Taxonomy" id="126358"/>
    <lineage>
        <taxon>Eukaryota</taxon>
        <taxon>Viridiplantae</taxon>
        <taxon>Streptophyta</taxon>
        <taxon>Embryophyta</taxon>
        <taxon>Tracheophyta</taxon>
        <taxon>Spermatophyta</taxon>
        <taxon>Magnoliopsida</taxon>
        <taxon>eudicotyledons</taxon>
        <taxon>Gunneridae</taxon>
        <taxon>Pentapetalae</taxon>
        <taxon>asterids</taxon>
        <taxon>lamiids</taxon>
        <taxon>Lamiales</taxon>
        <taxon>Oleaceae</taxon>
        <taxon>Forsythieae</taxon>
        <taxon>Abeliophyllum</taxon>
    </lineage>
</organism>
<evidence type="ECO:0000313" key="2">
    <source>
        <dbReference type="Proteomes" id="UP001604336"/>
    </source>
</evidence>
<dbReference type="EMBL" id="JBFOLK010000003">
    <property type="protein sequence ID" value="KAL2525903.1"/>
    <property type="molecule type" value="Genomic_DNA"/>
</dbReference>
<evidence type="ECO:0000313" key="1">
    <source>
        <dbReference type="EMBL" id="KAL2525903.1"/>
    </source>
</evidence>
<keyword evidence="2" id="KW-1185">Reference proteome</keyword>
<reference evidence="2" key="1">
    <citation type="submission" date="2024-07" db="EMBL/GenBank/DDBJ databases">
        <title>Two chromosome-level genome assemblies of Korean endemic species Abeliophyllum distichum and Forsythia ovata (Oleaceae).</title>
        <authorList>
            <person name="Jang H."/>
        </authorList>
    </citation>
    <scope>NUCLEOTIDE SEQUENCE [LARGE SCALE GENOMIC DNA]</scope>
</reference>
<accession>A0ABD1UN61</accession>
<sequence length="180" mass="20933">MYHYINKTDNTLQHQQASLKNLETQIGQIVAALFGSPQGTFPSDTKAKPMEHMLSIATRNDEQLPEILDNIHVIQPEEAPIKEEDYVEKVKLNRQNEKVIINYVALRKQFSNSPLSSIINFVIKVDEEVEVFIVEFEQGAKPKSNFYEKCKFKFWRINEKWCKVNRCKQSKSSKALFKVP</sequence>
<comment type="caution">
    <text evidence="1">The sequence shown here is derived from an EMBL/GenBank/DDBJ whole genome shotgun (WGS) entry which is preliminary data.</text>
</comment>
<protein>
    <submittedName>
        <fullName evidence="1">Uncharacterized protein</fullName>
    </submittedName>
</protein>